<keyword evidence="2" id="KW-1185">Reference proteome</keyword>
<gene>
    <name evidence="1" type="ORF">LY79DRAFT_559252</name>
</gene>
<dbReference type="EMBL" id="JAHLJV010000047">
    <property type="protein sequence ID" value="KAK1585118.1"/>
    <property type="molecule type" value="Genomic_DNA"/>
</dbReference>
<comment type="caution">
    <text evidence="1">The sequence shown here is derived from an EMBL/GenBank/DDBJ whole genome shotgun (WGS) entry which is preliminary data.</text>
</comment>
<dbReference type="GeneID" id="85442482"/>
<organism evidence="1 2">
    <name type="scientific">Colletotrichum navitas</name>
    <dbReference type="NCBI Taxonomy" id="681940"/>
    <lineage>
        <taxon>Eukaryota</taxon>
        <taxon>Fungi</taxon>
        <taxon>Dikarya</taxon>
        <taxon>Ascomycota</taxon>
        <taxon>Pezizomycotina</taxon>
        <taxon>Sordariomycetes</taxon>
        <taxon>Hypocreomycetidae</taxon>
        <taxon>Glomerellales</taxon>
        <taxon>Glomerellaceae</taxon>
        <taxon>Colletotrichum</taxon>
        <taxon>Colletotrichum graminicola species complex</taxon>
    </lineage>
</organism>
<name>A0AAD8PVS4_9PEZI</name>
<dbReference type="AlphaFoldDB" id="A0AAD8PVS4"/>
<reference evidence="1" key="1">
    <citation type="submission" date="2021-06" db="EMBL/GenBank/DDBJ databases">
        <title>Comparative genomics, transcriptomics and evolutionary studies reveal genomic signatures of adaptation to plant cell wall in hemibiotrophic fungi.</title>
        <authorList>
            <consortium name="DOE Joint Genome Institute"/>
            <person name="Baroncelli R."/>
            <person name="Diaz J.F."/>
            <person name="Benocci T."/>
            <person name="Peng M."/>
            <person name="Battaglia E."/>
            <person name="Haridas S."/>
            <person name="Andreopoulos W."/>
            <person name="Labutti K."/>
            <person name="Pangilinan J."/>
            <person name="Floch G.L."/>
            <person name="Makela M.R."/>
            <person name="Henrissat B."/>
            <person name="Grigoriev I.V."/>
            <person name="Crouch J.A."/>
            <person name="De Vries R.P."/>
            <person name="Sukno S.A."/>
            <person name="Thon M.R."/>
        </authorList>
    </citation>
    <scope>NUCLEOTIDE SEQUENCE</scope>
    <source>
        <strain evidence="1">CBS 125086</strain>
    </source>
</reference>
<dbReference type="Proteomes" id="UP001230504">
    <property type="component" value="Unassembled WGS sequence"/>
</dbReference>
<protein>
    <submittedName>
        <fullName evidence="1">Uncharacterized protein</fullName>
    </submittedName>
</protein>
<accession>A0AAD8PVS4</accession>
<proteinExistence type="predicted"/>
<sequence>MTTLGQLMRDKLLPLVSLLTLQVKVPALPPPLSTDGRRSLRVVVYADAASGPVRKDMLQNLRHATHAKERA</sequence>
<dbReference type="RefSeq" id="XP_060412162.1">
    <property type="nucleotide sequence ID" value="XM_060558242.1"/>
</dbReference>
<evidence type="ECO:0000313" key="1">
    <source>
        <dbReference type="EMBL" id="KAK1585118.1"/>
    </source>
</evidence>
<evidence type="ECO:0000313" key="2">
    <source>
        <dbReference type="Proteomes" id="UP001230504"/>
    </source>
</evidence>